<protein>
    <submittedName>
        <fullName evidence="2">Putative secreted protein</fullName>
    </submittedName>
</protein>
<feature type="chain" id="PRO_5014941301" evidence="1">
    <location>
        <begin position="33"/>
        <end position="115"/>
    </location>
</feature>
<accession>A0A2M4DHV1</accession>
<organism evidence="2">
    <name type="scientific">Anopheles darlingi</name>
    <name type="common">Mosquito</name>
    <dbReference type="NCBI Taxonomy" id="43151"/>
    <lineage>
        <taxon>Eukaryota</taxon>
        <taxon>Metazoa</taxon>
        <taxon>Ecdysozoa</taxon>
        <taxon>Arthropoda</taxon>
        <taxon>Hexapoda</taxon>
        <taxon>Insecta</taxon>
        <taxon>Pterygota</taxon>
        <taxon>Neoptera</taxon>
        <taxon>Endopterygota</taxon>
        <taxon>Diptera</taxon>
        <taxon>Nematocera</taxon>
        <taxon>Culicoidea</taxon>
        <taxon>Culicidae</taxon>
        <taxon>Anophelinae</taxon>
        <taxon>Anopheles</taxon>
    </lineage>
</organism>
<sequence length="115" mass="13230">MQHIFNGWIAHLFRFAVLNLDQLGGTIGLVEGIGHNETDWLTVIKCFLASKNLLIVRSHESLEVHEVVLSRDIFRRVECYYTWKFQSIRGINGEYLCVGLSSLHKRCVQLIGVCR</sequence>
<reference evidence="2" key="1">
    <citation type="submission" date="2018-01" db="EMBL/GenBank/DDBJ databases">
        <title>An insight into the sialome of Amazonian anophelines.</title>
        <authorList>
            <person name="Ribeiro J.M."/>
            <person name="Scarpassa V."/>
            <person name="Calvo E."/>
        </authorList>
    </citation>
    <scope>NUCLEOTIDE SEQUENCE</scope>
</reference>
<proteinExistence type="predicted"/>
<feature type="signal peptide" evidence="1">
    <location>
        <begin position="1"/>
        <end position="32"/>
    </location>
</feature>
<evidence type="ECO:0000256" key="1">
    <source>
        <dbReference type="SAM" id="SignalP"/>
    </source>
</evidence>
<keyword evidence="1" id="KW-0732">Signal</keyword>
<name>A0A2M4DHV1_ANODA</name>
<dbReference type="AlphaFoldDB" id="A0A2M4DHV1"/>
<evidence type="ECO:0000313" key="2">
    <source>
        <dbReference type="EMBL" id="MBW77142.1"/>
    </source>
</evidence>
<dbReference type="EMBL" id="GGFL01012964">
    <property type="protein sequence ID" value="MBW77142.1"/>
    <property type="molecule type" value="Transcribed_RNA"/>
</dbReference>